<organism evidence="2">
    <name type="scientific">Micromonas pusilla</name>
    <name type="common">Picoplanktonic green alga</name>
    <name type="synonym">Chromulina pusilla</name>
    <dbReference type="NCBI Taxonomy" id="38833"/>
    <lineage>
        <taxon>Eukaryota</taxon>
        <taxon>Viridiplantae</taxon>
        <taxon>Chlorophyta</taxon>
        <taxon>Mamiellophyceae</taxon>
        <taxon>Mamiellales</taxon>
        <taxon>Mamiellaceae</taxon>
        <taxon>Micromonas</taxon>
    </lineage>
</organism>
<gene>
    <name evidence="2" type="ORF">MSP1401_LOCUS9676</name>
</gene>
<feature type="compositionally biased region" description="Basic and acidic residues" evidence="1">
    <location>
        <begin position="121"/>
        <end position="134"/>
    </location>
</feature>
<name>A0A7S0D8Z8_MICPS</name>
<protein>
    <submittedName>
        <fullName evidence="2">Uncharacterized protein</fullName>
    </submittedName>
</protein>
<accession>A0A7S0D8Z8</accession>
<evidence type="ECO:0000313" key="2">
    <source>
        <dbReference type="EMBL" id="CAD8446709.1"/>
    </source>
</evidence>
<proteinExistence type="predicted"/>
<feature type="region of interest" description="Disordered" evidence="1">
    <location>
        <begin position="121"/>
        <end position="145"/>
    </location>
</feature>
<dbReference type="SUPFAM" id="SSF159941">
    <property type="entry name" value="MM3350-like"/>
    <property type="match status" value="1"/>
</dbReference>
<reference evidence="2" key="1">
    <citation type="submission" date="2021-01" db="EMBL/GenBank/DDBJ databases">
        <authorList>
            <person name="Corre E."/>
            <person name="Pelletier E."/>
            <person name="Niang G."/>
            <person name="Scheremetjew M."/>
            <person name="Finn R."/>
            <person name="Kale V."/>
            <person name="Holt S."/>
            <person name="Cochrane G."/>
            <person name="Meng A."/>
            <person name="Brown T."/>
            <person name="Cohen L."/>
        </authorList>
    </citation>
    <scope>NUCLEOTIDE SEQUENCE</scope>
    <source>
        <strain evidence="2">CCAC1681</strain>
    </source>
</reference>
<evidence type="ECO:0000256" key="1">
    <source>
        <dbReference type="SAM" id="MobiDB-lite"/>
    </source>
</evidence>
<dbReference type="AlphaFoldDB" id="A0A7S0D8Z8"/>
<dbReference type="Gene3D" id="3.10.290.30">
    <property type="entry name" value="MM3350-like"/>
    <property type="match status" value="1"/>
</dbReference>
<dbReference type="InterPro" id="IPR024047">
    <property type="entry name" value="MM3350-like_sf"/>
</dbReference>
<feature type="compositionally biased region" description="Polar residues" evidence="1">
    <location>
        <begin position="136"/>
        <end position="145"/>
    </location>
</feature>
<sequence>MKKADLLEWCLAFGVPTEGLKVPEMKSRLSAIAQRLEDEQRQRYREWEFNDDAAPGSKKMKSFVVEDETHGFGVSESFEIKHVGSKKTKLSDVMLANGDLLEYIWDLGANWSLVMVVESSRDATPEEAEKKVKLVETNNLSEPEE</sequence>
<dbReference type="EMBL" id="HBEN01011655">
    <property type="protein sequence ID" value="CAD8446709.1"/>
    <property type="molecule type" value="Transcribed_RNA"/>
</dbReference>